<feature type="transmembrane region" description="Helical" evidence="7">
    <location>
        <begin position="101"/>
        <end position="122"/>
    </location>
</feature>
<dbReference type="PROSITE" id="PS50928">
    <property type="entry name" value="ABC_TM1"/>
    <property type="match status" value="1"/>
</dbReference>
<dbReference type="InterPro" id="IPR000515">
    <property type="entry name" value="MetI-like"/>
</dbReference>
<reference evidence="9 10" key="1">
    <citation type="journal article" date="2019" name="Int. J. Syst. Evol. Microbiol.">
        <title>The Global Catalogue of Microorganisms (GCM) 10K type strain sequencing project: providing services to taxonomists for standard genome sequencing and annotation.</title>
        <authorList>
            <consortium name="The Broad Institute Genomics Platform"/>
            <consortium name="The Broad Institute Genome Sequencing Center for Infectious Disease"/>
            <person name="Wu L."/>
            <person name="Ma J."/>
        </authorList>
    </citation>
    <scope>NUCLEOTIDE SEQUENCE [LARGE SCALE GENOMIC DNA]</scope>
    <source>
        <strain evidence="9 10">JCM 16117</strain>
    </source>
</reference>
<evidence type="ECO:0000256" key="1">
    <source>
        <dbReference type="ARBA" id="ARBA00004651"/>
    </source>
</evidence>
<evidence type="ECO:0000256" key="3">
    <source>
        <dbReference type="ARBA" id="ARBA00022475"/>
    </source>
</evidence>
<feature type="transmembrane region" description="Helical" evidence="7">
    <location>
        <begin position="263"/>
        <end position="285"/>
    </location>
</feature>
<dbReference type="EMBL" id="BAAAQY010000007">
    <property type="protein sequence ID" value="GAA2238400.1"/>
    <property type="molecule type" value="Genomic_DNA"/>
</dbReference>
<protein>
    <submittedName>
        <fullName evidence="9">Sugar ABC transporter permease</fullName>
    </submittedName>
</protein>
<keyword evidence="6 7" id="KW-0472">Membrane</keyword>
<evidence type="ECO:0000256" key="4">
    <source>
        <dbReference type="ARBA" id="ARBA00022692"/>
    </source>
</evidence>
<dbReference type="Gene3D" id="1.10.3720.10">
    <property type="entry name" value="MetI-like"/>
    <property type="match status" value="1"/>
</dbReference>
<keyword evidence="2 7" id="KW-0813">Transport</keyword>
<evidence type="ECO:0000256" key="7">
    <source>
        <dbReference type="RuleBase" id="RU363032"/>
    </source>
</evidence>
<feature type="transmembrane region" description="Helical" evidence="7">
    <location>
        <begin position="72"/>
        <end position="94"/>
    </location>
</feature>
<dbReference type="InterPro" id="IPR035906">
    <property type="entry name" value="MetI-like_sf"/>
</dbReference>
<dbReference type="PANTHER" id="PTHR30193">
    <property type="entry name" value="ABC TRANSPORTER PERMEASE PROTEIN"/>
    <property type="match status" value="1"/>
</dbReference>
<dbReference type="SUPFAM" id="SSF161098">
    <property type="entry name" value="MetI-like"/>
    <property type="match status" value="1"/>
</dbReference>
<proteinExistence type="inferred from homology"/>
<dbReference type="PANTHER" id="PTHR30193:SF41">
    <property type="entry name" value="DIACETYLCHITOBIOSE UPTAKE SYSTEM PERMEASE PROTEIN NGCF"/>
    <property type="match status" value="1"/>
</dbReference>
<evidence type="ECO:0000256" key="2">
    <source>
        <dbReference type="ARBA" id="ARBA00022448"/>
    </source>
</evidence>
<comment type="similarity">
    <text evidence="7">Belongs to the binding-protein-dependent transport system permease family.</text>
</comment>
<evidence type="ECO:0000256" key="6">
    <source>
        <dbReference type="ARBA" id="ARBA00023136"/>
    </source>
</evidence>
<evidence type="ECO:0000259" key="8">
    <source>
        <dbReference type="PROSITE" id="PS50928"/>
    </source>
</evidence>
<sequence>MGLRRRSQLIAIAFALPALAINLLVIGGPTIAGIGYSFTDWNGISAPEFIGLDNWVRLLNDEALWNALGHNFVYLLIFLTVPLGVGLAGAFMLSRIRRGAALFRVLFFIPYLLLSVINAQIWRNILDPEVGLASALNRIGIHWLDGVYFFADKDLALYSVAFVDSWTFWGFLVVLFLAAMQGIDASQFEAARIDGANAWQEFRYVVLPGIRPTLTFALMIIAIGSLLTFDYPFILTNGGPAGASDVASLLVNRTAFVAREAGYASALALSLSLLSAVFLILFNFLRRGEEN</sequence>
<feature type="domain" description="ABC transmembrane type-1" evidence="8">
    <location>
        <begin position="68"/>
        <end position="282"/>
    </location>
</feature>
<evidence type="ECO:0000313" key="9">
    <source>
        <dbReference type="EMBL" id="GAA2238400.1"/>
    </source>
</evidence>
<comment type="subcellular location">
    <subcellularLocation>
        <location evidence="1 7">Cell membrane</location>
        <topology evidence="1 7">Multi-pass membrane protein</topology>
    </subcellularLocation>
</comment>
<organism evidence="9 10">
    <name type="scientific">Herbiconiux moechotypicola</name>
    <dbReference type="NCBI Taxonomy" id="637393"/>
    <lineage>
        <taxon>Bacteria</taxon>
        <taxon>Bacillati</taxon>
        <taxon>Actinomycetota</taxon>
        <taxon>Actinomycetes</taxon>
        <taxon>Micrococcales</taxon>
        <taxon>Microbacteriaceae</taxon>
        <taxon>Herbiconiux</taxon>
    </lineage>
</organism>
<dbReference type="Proteomes" id="UP001500929">
    <property type="component" value="Unassembled WGS sequence"/>
</dbReference>
<dbReference type="Pfam" id="PF00528">
    <property type="entry name" value="BPD_transp_1"/>
    <property type="match status" value="1"/>
</dbReference>
<comment type="caution">
    <text evidence="9">The sequence shown here is derived from an EMBL/GenBank/DDBJ whole genome shotgun (WGS) entry which is preliminary data.</text>
</comment>
<dbReference type="CDD" id="cd06261">
    <property type="entry name" value="TM_PBP2"/>
    <property type="match status" value="1"/>
</dbReference>
<gene>
    <name evidence="9" type="ORF">GCM10009851_24230</name>
</gene>
<evidence type="ECO:0000313" key="10">
    <source>
        <dbReference type="Proteomes" id="UP001500929"/>
    </source>
</evidence>
<keyword evidence="5 7" id="KW-1133">Transmembrane helix</keyword>
<name>A0ABN3DPV8_9MICO</name>
<evidence type="ECO:0000256" key="5">
    <source>
        <dbReference type="ARBA" id="ARBA00022989"/>
    </source>
</evidence>
<keyword evidence="10" id="KW-1185">Reference proteome</keyword>
<keyword evidence="3" id="KW-1003">Cell membrane</keyword>
<keyword evidence="4 7" id="KW-0812">Transmembrane</keyword>
<feature type="transmembrane region" description="Helical" evidence="7">
    <location>
        <begin position="12"/>
        <end position="38"/>
    </location>
</feature>
<accession>A0ABN3DPV8</accession>
<feature type="transmembrane region" description="Helical" evidence="7">
    <location>
        <begin position="155"/>
        <end position="178"/>
    </location>
</feature>
<feature type="transmembrane region" description="Helical" evidence="7">
    <location>
        <begin position="213"/>
        <end position="234"/>
    </location>
</feature>
<dbReference type="InterPro" id="IPR051393">
    <property type="entry name" value="ABC_transporter_permease"/>
</dbReference>